<sequence length="216" mass="23990">MPAVWRDADDALLMARSNGFQETRFSRLLRKRLSTRTVVVFLVLPLAFLLWFASLTRLTWTRKPNSSLLGLISIPDAFDLDSAFDYLAPPRSRVDRWTVSAVAVPNTNRTHLVVNGRSPGPIIEANVHDRILVYLTNGLNLESLVCLSLCSRYSQTQPQTPFYDGPAGISQCPVPPGVILLYNFTFGGKGIGSREAANPVPCILYRSNFPCTSDFN</sequence>
<feature type="domain" description="Plastocyanin-like" evidence="5">
    <location>
        <begin position="106"/>
        <end position="186"/>
    </location>
</feature>
<evidence type="ECO:0000256" key="2">
    <source>
        <dbReference type="ARBA" id="ARBA00023008"/>
    </source>
</evidence>
<evidence type="ECO:0000256" key="3">
    <source>
        <dbReference type="ARBA" id="ARBA00023180"/>
    </source>
</evidence>
<dbReference type="AlphaFoldDB" id="A0AAD7A583"/>
<feature type="transmembrane region" description="Helical" evidence="4">
    <location>
        <begin position="33"/>
        <end position="53"/>
    </location>
</feature>
<evidence type="ECO:0000313" key="6">
    <source>
        <dbReference type="EMBL" id="KAJ7349789.1"/>
    </source>
</evidence>
<dbReference type="EMBL" id="JARIHO010000015">
    <property type="protein sequence ID" value="KAJ7349789.1"/>
    <property type="molecule type" value="Genomic_DNA"/>
</dbReference>
<organism evidence="6 7">
    <name type="scientific">Mycena albidolilacea</name>
    <dbReference type="NCBI Taxonomy" id="1033008"/>
    <lineage>
        <taxon>Eukaryota</taxon>
        <taxon>Fungi</taxon>
        <taxon>Dikarya</taxon>
        <taxon>Basidiomycota</taxon>
        <taxon>Agaricomycotina</taxon>
        <taxon>Agaricomycetes</taxon>
        <taxon>Agaricomycetidae</taxon>
        <taxon>Agaricales</taxon>
        <taxon>Marasmiineae</taxon>
        <taxon>Mycenaceae</taxon>
        <taxon>Mycena</taxon>
    </lineage>
</organism>
<dbReference type="InterPro" id="IPR011707">
    <property type="entry name" value="Cu-oxidase-like_N"/>
</dbReference>
<evidence type="ECO:0000256" key="1">
    <source>
        <dbReference type="ARBA" id="ARBA00010609"/>
    </source>
</evidence>
<comment type="caution">
    <text evidence="6">The sequence shown here is derived from an EMBL/GenBank/DDBJ whole genome shotgun (WGS) entry which is preliminary data.</text>
</comment>
<dbReference type="GO" id="GO:0016491">
    <property type="term" value="F:oxidoreductase activity"/>
    <property type="evidence" value="ECO:0007669"/>
    <property type="project" value="TreeGrafter"/>
</dbReference>
<protein>
    <recommendedName>
        <fullName evidence="5">Plastocyanin-like domain-containing protein</fullName>
    </recommendedName>
</protein>
<accession>A0AAD7A583</accession>
<dbReference type="GO" id="GO:0005507">
    <property type="term" value="F:copper ion binding"/>
    <property type="evidence" value="ECO:0007669"/>
    <property type="project" value="InterPro"/>
</dbReference>
<keyword evidence="3" id="KW-0325">Glycoprotein</keyword>
<evidence type="ECO:0000256" key="4">
    <source>
        <dbReference type="SAM" id="Phobius"/>
    </source>
</evidence>
<dbReference type="SUPFAM" id="SSF49503">
    <property type="entry name" value="Cupredoxins"/>
    <property type="match status" value="1"/>
</dbReference>
<dbReference type="InterPro" id="IPR045087">
    <property type="entry name" value="Cu-oxidase_fam"/>
</dbReference>
<keyword evidence="7" id="KW-1185">Reference proteome</keyword>
<dbReference type="PANTHER" id="PTHR11709">
    <property type="entry name" value="MULTI-COPPER OXIDASE"/>
    <property type="match status" value="1"/>
</dbReference>
<keyword evidence="4" id="KW-0812">Transmembrane</keyword>
<dbReference type="PANTHER" id="PTHR11709:SF414">
    <property type="entry name" value="ADR239WP"/>
    <property type="match status" value="1"/>
</dbReference>
<proteinExistence type="inferred from homology"/>
<gene>
    <name evidence="6" type="ORF">DFH08DRAFT_958749</name>
</gene>
<keyword evidence="4" id="KW-1133">Transmembrane helix</keyword>
<dbReference type="Proteomes" id="UP001218218">
    <property type="component" value="Unassembled WGS sequence"/>
</dbReference>
<keyword evidence="4" id="KW-0472">Membrane</keyword>
<reference evidence="6" key="1">
    <citation type="submission" date="2023-03" db="EMBL/GenBank/DDBJ databases">
        <title>Massive genome expansion in bonnet fungi (Mycena s.s.) driven by repeated elements and novel gene families across ecological guilds.</title>
        <authorList>
            <consortium name="Lawrence Berkeley National Laboratory"/>
            <person name="Harder C.B."/>
            <person name="Miyauchi S."/>
            <person name="Viragh M."/>
            <person name="Kuo A."/>
            <person name="Thoen E."/>
            <person name="Andreopoulos B."/>
            <person name="Lu D."/>
            <person name="Skrede I."/>
            <person name="Drula E."/>
            <person name="Henrissat B."/>
            <person name="Morin E."/>
            <person name="Kohler A."/>
            <person name="Barry K."/>
            <person name="LaButti K."/>
            <person name="Morin E."/>
            <person name="Salamov A."/>
            <person name="Lipzen A."/>
            <person name="Mereny Z."/>
            <person name="Hegedus B."/>
            <person name="Baldrian P."/>
            <person name="Stursova M."/>
            <person name="Weitz H."/>
            <person name="Taylor A."/>
            <person name="Grigoriev I.V."/>
            <person name="Nagy L.G."/>
            <person name="Martin F."/>
            <person name="Kauserud H."/>
        </authorList>
    </citation>
    <scope>NUCLEOTIDE SEQUENCE</scope>
    <source>
        <strain evidence="6">CBHHK002</strain>
    </source>
</reference>
<name>A0AAD7A583_9AGAR</name>
<dbReference type="InterPro" id="IPR008972">
    <property type="entry name" value="Cupredoxin"/>
</dbReference>
<dbReference type="Pfam" id="PF07732">
    <property type="entry name" value="Cu-oxidase_3"/>
    <property type="match status" value="1"/>
</dbReference>
<keyword evidence="2" id="KW-0186">Copper</keyword>
<evidence type="ECO:0000259" key="5">
    <source>
        <dbReference type="Pfam" id="PF07732"/>
    </source>
</evidence>
<dbReference type="Gene3D" id="2.60.40.420">
    <property type="entry name" value="Cupredoxins - blue copper proteins"/>
    <property type="match status" value="1"/>
</dbReference>
<comment type="similarity">
    <text evidence="1">Belongs to the multicopper oxidase family.</text>
</comment>
<evidence type="ECO:0000313" key="7">
    <source>
        <dbReference type="Proteomes" id="UP001218218"/>
    </source>
</evidence>